<dbReference type="PANTHER" id="PTHR45128">
    <property type="entry name" value="METHYLTRANSFERASE TYPE 11"/>
    <property type="match status" value="1"/>
</dbReference>
<organism evidence="2 3">
    <name type="scientific">Clostridium butyricum</name>
    <dbReference type="NCBI Taxonomy" id="1492"/>
    <lineage>
        <taxon>Bacteria</taxon>
        <taxon>Bacillati</taxon>
        <taxon>Bacillota</taxon>
        <taxon>Clostridia</taxon>
        <taxon>Eubacteriales</taxon>
        <taxon>Clostridiaceae</taxon>
        <taxon>Clostridium</taxon>
    </lineage>
</organism>
<name>A0A6L9EKR7_CLOBU</name>
<comment type="caution">
    <text evidence="2">The sequence shown here is derived from an EMBL/GenBank/DDBJ whole genome shotgun (WGS) entry which is preliminary data.</text>
</comment>
<accession>A0A6L9EKR7</accession>
<dbReference type="AlphaFoldDB" id="A0A6L9EKR7"/>
<evidence type="ECO:0000313" key="3">
    <source>
        <dbReference type="Proteomes" id="UP000474042"/>
    </source>
</evidence>
<sequence>MNTHKFDVTKLDKLNNPERLNLIDLDVIIEKLNLPSNSIIVDIGIGTGIFSENFLTKLPDSKCFGFDISENMIEWVNKNRKDALNGRLSAAIMNENHIPLAENTADFVFMITVHHELKEPVKLLRDIKRILKDNGKLLICDWKEGMHNHFVKKESIIHDLKEAGFNTIQEVTNFDKLICLISNI</sequence>
<dbReference type="Proteomes" id="UP000474042">
    <property type="component" value="Unassembled WGS sequence"/>
</dbReference>
<dbReference type="PANTHER" id="PTHR45128:SF1">
    <property type="entry name" value="S-ADENOSYLMETHIONINE-DEPENDENT METHYLTRANSFERASE RV2258C"/>
    <property type="match status" value="1"/>
</dbReference>
<gene>
    <name evidence="2" type="ORF">GND98_004880</name>
</gene>
<evidence type="ECO:0000313" key="2">
    <source>
        <dbReference type="EMBL" id="NAS17223.1"/>
    </source>
</evidence>
<dbReference type="Gene3D" id="3.40.50.150">
    <property type="entry name" value="Vaccinia Virus protein VP39"/>
    <property type="match status" value="1"/>
</dbReference>
<dbReference type="InterPro" id="IPR013216">
    <property type="entry name" value="Methyltransf_11"/>
</dbReference>
<dbReference type="EMBL" id="WOFV02000009">
    <property type="protein sequence ID" value="NAS17223.1"/>
    <property type="molecule type" value="Genomic_DNA"/>
</dbReference>
<proteinExistence type="predicted"/>
<reference evidence="2 3" key="1">
    <citation type="submission" date="2020-01" db="EMBL/GenBank/DDBJ databases">
        <title>Genome sequence of a 1,3-propanediol producer, Clostridium butyricum S3.</title>
        <authorList>
            <person name="Zhou J."/>
        </authorList>
    </citation>
    <scope>NUCLEOTIDE SEQUENCE [LARGE SCALE GENOMIC DNA]</scope>
    <source>
        <strain evidence="2 3">S3</strain>
    </source>
</reference>
<dbReference type="InterPro" id="IPR053173">
    <property type="entry name" value="SAM-binding_MTase"/>
</dbReference>
<dbReference type="CDD" id="cd02440">
    <property type="entry name" value="AdoMet_MTases"/>
    <property type="match status" value="1"/>
</dbReference>
<keyword evidence="2" id="KW-0489">Methyltransferase</keyword>
<keyword evidence="2" id="KW-0808">Transferase</keyword>
<dbReference type="GO" id="GO:0032259">
    <property type="term" value="P:methylation"/>
    <property type="evidence" value="ECO:0007669"/>
    <property type="project" value="UniProtKB-KW"/>
</dbReference>
<dbReference type="InterPro" id="IPR029063">
    <property type="entry name" value="SAM-dependent_MTases_sf"/>
</dbReference>
<protein>
    <submittedName>
        <fullName evidence="2">Methyltransferase domain-containing protein</fullName>
    </submittedName>
</protein>
<dbReference type="Pfam" id="PF08241">
    <property type="entry name" value="Methyltransf_11"/>
    <property type="match status" value="1"/>
</dbReference>
<feature type="domain" description="Methyltransferase type 11" evidence="1">
    <location>
        <begin position="41"/>
        <end position="139"/>
    </location>
</feature>
<dbReference type="GO" id="GO:0008757">
    <property type="term" value="F:S-adenosylmethionine-dependent methyltransferase activity"/>
    <property type="evidence" value="ECO:0007669"/>
    <property type="project" value="InterPro"/>
</dbReference>
<dbReference type="SUPFAM" id="SSF53335">
    <property type="entry name" value="S-adenosyl-L-methionine-dependent methyltransferases"/>
    <property type="match status" value="1"/>
</dbReference>
<evidence type="ECO:0000259" key="1">
    <source>
        <dbReference type="Pfam" id="PF08241"/>
    </source>
</evidence>